<dbReference type="Pfam" id="PF08766">
    <property type="entry name" value="DEK_C"/>
    <property type="match status" value="1"/>
</dbReference>
<protein>
    <submittedName>
        <fullName evidence="3">ARAD1C31944p</fullName>
    </submittedName>
</protein>
<dbReference type="InterPro" id="IPR003121">
    <property type="entry name" value="SWIB_MDM2_domain"/>
</dbReference>
<dbReference type="Pfam" id="PF02201">
    <property type="entry name" value="SWIB"/>
    <property type="match status" value="1"/>
</dbReference>
<evidence type="ECO:0000313" key="3">
    <source>
        <dbReference type="EMBL" id="CDP35289.1"/>
    </source>
</evidence>
<proteinExistence type="predicted"/>
<dbReference type="InterPro" id="IPR036885">
    <property type="entry name" value="SWIB_MDM2_dom_sf"/>
</dbReference>
<reference evidence="3" key="1">
    <citation type="submission" date="2014-02" db="EMBL/GenBank/DDBJ databases">
        <authorList>
            <person name="Genoscope - CEA"/>
        </authorList>
    </citation>
    <scope>NUCLEOTIDE SEQUENCE</scope>
    <source>
        <strain evidence="3">LS3</strain>
    </source>
</reference>
<accession>A0A060T3D0</accession>
<dbReference type="InterPro" id="IPR014876">
    <property type="entry name" value="DEK_C"/>
</dbReference>
<organism evidence="3">
    <name type="scientific">Blastobotrys adeninivorans</name>
    <name type="common">Yeast</name>
    <name type="synonym">Arxula adeninivorans</name>
    <dbReference type="NCBI Taxonomy" id="409370"/>
    <lineage>
        <taxon>Eukaryota</taxon>
        <taxon>Fungi</taxon>
        <taxon>Dikarya</taxon>
        <taxon>Ascomycota</taxon>
        <taxon>Saccharomycotina</taxon>
        <taxon>Dipodascomycetes</taxon>
        <taxon>Dipodascales</taxon>
        <taxon>Trichomonascaceae</taxon>
        <taxon>Blastobotrys</taxon>
    </lineage>
</organism>
<dbReference type="AlphaFoldDB" id="A0A060T3D0"/>
<dbReference type="SUPFAM" id="SSF47592">
    <property type="entry name" value="SWIB/MDM2 domain"/>
    <property type="match status" value="1"/>
</dbReference>
<dbReference type="PROSITE" id="PS51998">
    <property type="entry name" value="DEK_C"/>
    <property type="match status" value="1"/>
</dbReference>
<gene>
    <name evidence="3" type="ORF">GNLVRS02_ARAD1C31944g</name>
</gene>
<dbReference type="EMBL" id="HG937693">
    <property type="protein sequence ID" value="CDP35289.1"/>
    <property type="molecule type" value="Genomic_DNA"/>
</dbReference>
<dbReference type="PANTHER" id="PTHR13844">
    <property type="entry name" value="SWI/SNF-RELATED MATRIX-ASSOCIATED ACTIN-DEPENDENT REGULATOR OF CHROMATIN SUBFAMILY D"/>
    <property type="match status" value="1"/>
</dbReference>
<dbReference type="PROSITE" id="PS51925">
    <property type="entry name" value="SWIB_MDM2"/>
    <property type="match status" value="1"/>
</dbReference>
<feature type="domain" description="DEK-C" evidence="2">
    <location>
        <begin position="2"/>
        <end position="57"/>
    </location>
</feature>
<evidence type="ECO:0000259" key="2">
    <source>
        <dbReference type="PROSITE" id="PS51998"/>
    </source>
</evidence>
<dbReference type="Gene3D" id="1.10.245.10">
    <property type="entry name" value="SWIB/MDM2 domain"/>
    <property type="match status" value="1"/>
</dbReference>
<dbReference type="CDD" id="cd10567">
    <property type="entry name" value="SWIB-MDM2_like"/>
    <property type="match status" value="1"/>
</dbReference>
<feature type="domain" description="DM2" evidence="1">
    <location>
        <begin position="107"/>
        <end position="184"/>
    </location>
</feature>
<dbReference type="PhylomeDB" id="A0A060T3D0"/>
<reference evidence="3" key="2">
    <citation type="submission" date="2014-06" db="EMBL/GenBank/DDBJ databases">
        <title>The complete genome of Blastobotrys (Arxula) adeninivorans LS3 - a yeast of biotechnological interest.</title>
        <authorList>
            <person name="Kunze G."/>
            <person name="Gaillardin C."/>
            <person name="Czernicka M."/>
            <person name="Durrens P."/>
            <person name="Martin T."/>
            <person name="Boer E."/>
            <person name="Gabaldon T."/>
            <person name="Cruz J."/>
            <person name="Talla E."/>
            <person name="Marck C."/>
            <person name="Goffeau A."/>
            <person name="Barbe V."/>
            <person name="Baret P."/>
            <person name="Baronian K."/>
            <person name="Beier S."/>
            <person name="Bleykasten C."/>
            <person name="Bode R."/>
            <person name="Casaregola S."/>
            <person name="Despons L."/>
            <person name="Fairhead C."/>
            <person name="Giersberg M."/>
            <person name="Gierski P."/>
            <person name="Hahnel U."/>
            <person name="Hartmann A."/>
            <person name="Jankowska D."/>
            <person name="Jubin C."/>
            <person name="Jung P."/>
            <person name="Lafontaine I."/>
            <person name="Leh-Louis V."/>
            <person name="Lemaire M."/>
            <person name="Marcet-Houben M."/>
            <person name="Mascher M."/>
            <person name="Morel G."/>
            <person name="Richard G.-F."/>
            <person name="Riechen J."/>
            <person name="Sacerdot C."/>
            <person name="Sarkar A."/>
            <person name="Savel G."/>
            <person name="Schacherer J."/>
            <person name="Sherman D."/>
            <person name="Straub M.-L."/>
            <person name="Stein N."/>
            <person name="Thierry A."/>
            <person name="Trautwein-Schult A."/>
            <person name="Westhof E."/>
            <person name="Worch S."/>
            <person name="Dujon B."/>
            <person name="Souciet J.-L."/>
            <person name="Wincker P."/>
            <person name="Scholz U."/>
            <person name="Neuveglise N."/>
        </authorList>
    </citation>
    <scope>NUCLEOTIDE SEQUENCE</scope>
    <source>
        <strain evidence="3">LS3</strain>
    </source>
</reference>
<dbReference type="InterPro" id="IPR019835">
    <property type="entry name" value="SWIB_domain"/>
</dbReference>
<dbReference type="SMART" id="SM00151">
    <property type="entry name" value="SWIB"/>
    <property type="match status" value="1"/>
</dbReference>
<evidence type="ECO:0000259" key="1">
    <source>
        <dbReference type="PROSITE" id="PS51925"/>
    </source>
</evidence>
<sequence>MEFDANKYIPAIDALLSVSDPDTVSAKRVRRAMQELFAVDLSDNKKIIDGLIIDRFEQLQSGTLKREYSQVDSDELFGTKVYSKSNVRDGRTVKAAKKEVKDRKPGGLQMPMDLSPELASFVGAQQMSRTQLIKFVWDYAKGNNLQKPEDKRVIMCDDKMKQLFKVDEFSGFHLSKMLAPHISKPAADTVADTEAMENGGS</sequence>
<name>A0A060T3D0_BLAAD</name>